<dbReference type="AlphaFoldDB" id="A0A2P4ZUN3"/>
<gene>
    <name evidence="1" type="ORF">TGAM01_v203141</name>
</gene>
<feature type="non-terminal residue" evidence="1">
    <location>
        <position position="1"/>
    </location>
</feature>
<keyword evidence="2" id="KW-1185">Reference proteome</keyword>
<reference evidence="1 2" key="1">
    <citation type="journal article" date="2016" name="Genome Announc.">
        <title>Draft Whole-Genome Sequence of Trichoderma gamsii T6085, a Promising Biocontrol Agent of Fusarium Head Blight on Wheat.</title>
        <authorList>
            <person name="Baroncelli R."/>
            <person name="Zapparata A."/>
            <person name="Piaggeschi G."/>
            <person name="Sarrocco S."/>
            <person name="Vannacci G."/>
        </authorList>
    </citation>
    <scope>NUCLEOTIDE SEQUENCE [LARGE SCALE GENOMIC DNA]</scope>
    <source>
        <strain evidence="1 2">T6085</strain>
    </source>
</reference>
<evidence type="ECO:0000313" key="2">
    <source>
        <dbReference type="Proteomes" id="UP000054821"/>
    </source>
</evidence>
<organism evidence="1 2">
    <name type="scientific">Trichoderma gamsii</name>
    <dbReference type="NCBI Taxonomy" id="398673"/>
    <lineage>
        <taxon>Eukaryota</taxon>
        <taxon>Fungi</taxon>
        <taxon>Dikarya</taxon>
        <taxon>Ascomycota</taxon>
        <taxon>Pezizomycotina</taxon>
        <taxon>Sordariomycetes</taxon>
        <taxon>Hypocreomycetidae</taxon>
        <taxon>Hypocreales</taxon>
        <taxon>Hypocreaceae</taxon>
        <taxon>Trichoderma</taxon>
    </lineage>
</organism>
<accession>A0A2P4ZUN3</accession>
<evidence type="ECO:0000313" key="1">
    <source>
        <dbReference type="EMBL" id="PON28004.1"/>
    </source>
</evidence>
<dbReference type="GeneID" id="36347439"/>
<name>A0A2P4ZUN3_9HYPO</name>
<dbReference type="EMBL" id="JPDN02000008">
    <property type="protein sequence ID" value="PON28004.1"/>
    <property type="molecule type" value="Genomic_DNA"/>
</dbReference>
<proteinExistence type="predicted"/>
<comment type="caution">
    <text evidence="1">The sequence shown here is derived from an EMBL/GenBank/DDBJ whole genome shotgun (WGS) entry which is preliminary data.</text>
</comment>
<protein>
    <submittedName>
        <fullName evidence="1">Uncharacterized protein</fullName>
    </submittedName>
</protein>
<dbReference type="Proteomes" id="UP000054821">
    <property type="component" value="Unassembled WGS sequence"/>
</dbReference>
<sequence length="152" mass="16323">YRKPGLPSTQFSPSQPCPTFCHSRIGQCRKPRAQQHRGKTAPRTAAHLLDSPRHCCAACIATLLAFIFTEPARSSSIASFRLSTGTARTQGSSSSPRLRASSISHAIIGRPSLVFASGPSSRLQHSCPIAHAPLKLREPAPGPSCLARYLPR</sequence>
<dbReference type="RefSeq" id="XP_024406125.1">
    <property type="nucleotide sequence ID" value="XM_024549147.1"/>
</dbReference>